<keyword evidence="2" id="KW-0732">Signal</keyword>
<dbReference type="PANTHER" id="PTHR34315:SF1">
    <property type="entry name" value="INTRADIOL RING-CLEAVAGE DIOXYGENASES DOMAIN-CONTAINING PROTEIN-RELATED"/>
    <property type="match status" value="1"/>
</dbReference>
<reference evidence="3 4" key="1">
    <citation type="submission" date="2015-07" db="EMBL/GenBank/DDBJ databases">
        <title>Emmonsia species relationships and genome sequence.</title>
        <authorList>
            <person name="Cuomo C.A."/>
            <person name="Schwartz I.S."/>
            <person name="Kenyon C."/>
            <person name="de Hoog G.S."/>
            <person name="Govender N.P."/>
            <person name="Botha A."/>
            <person name="Moreno L."/>
            <person name="de Vries M."/>
            <person name="Munoz J.F."/>
            <person name="Stielow J.B."/>
        </authorList>
    </citation>
    <scope>NUCLEOTIDE SEQUENCE [LARGE SCALE GENOMIC DNA]</scope>
    <source>
        <strain evidence="3 4">CBS 136260</strain>
    </source>
</reference>
<evidence type="ECO:0000313" key="3">
    <source>
        <dbReference type="EMBL" id="OAX79669.1"/>
    </source>
</evidence>
<dbReference type="OrthoDB" id="121380at2759"/>
<feature type="signal peptide" evidence="2">
    <location>
        <begin position="1"/>
        <end position="19"/>
    </location>
</feature>
<comment type="caution">
    <text evidence="3">The sequence shown here is derived from an EMBL/GenBank/DDBJ whole genome shotgun (WGS) entry which is preliminary data.</text>
</comment>
<dbReference type="InterPro" id="IPR015889">
    <property type="entry name" value="Intradiol_dOase_core"/>
</dbReference>
<evidence type="ECO:0008006" key="5">
    <source>
        <dbReference type="Google" id="ProtNLM"/>
    </source>
</evidence>
<dbReference type="Proteomes" id="UP000091918">
    <property type="component" value="Unassembled WGS sequence"/>
</dbReference>
<dbReference type="EMBL" id="LGUA01000939">
    <property type="protein sequence ID" value="OAX79669.1"/>
    <property type="molecule type" value="Genomic_DNA"/>
</dbReference>
<dbReference type="STRING" id="1658172.A0A1B7NSA8"/>
<feature type="compositionally biased region" description="Basic and acidic residues" evidence="1">
    <location>
        <begin position="342"/>
        <end position="357"/>
    </location>
</feature>
<accession>A0A1B7NSA8</accession>
<sequence length="393" mass="43014">MQLPSAALVLALLAIEALAHPGEAISSDVHRRLHHLEHSERRGIHECTNELHKRGWITHQADRRHAHMNELRERAGYNPLARRDPGLDVELFGRQAGCVLDPEVMEGPYWVAGELIRHDIRSGKGGKVESGIVLHLDINVIDVSNCQPLSDAFVEIWGCNSTGVYTGVVAAGNGDGNPAEIDNNSLRGIQPTAKNGTASFISLVPGHYTGRANHLHIIIHHGATRLKNNTISGGTISHVGQLYFDQSVLENVEATMPYKTNTQRWTPNDRDGLFRIGFKGGDDPIVHVQRIGKSLKDGFWGTIDVGVNPRAVRNPKNVNFWTAEGGLPNTGGSKWDAIPRIDEIPKTDEKPRNDETPRTSGTGIFGSTKAYRRGGAIGGAVRYIRSFFGDLLT</sequence>
<evidence type="ECO:0000313" key="4">
    <source>
        <dbReference type="Proteomes" id="UP000091918"/>
    </source>
</evidence>
<dbReference type="GO" id="GO:0016702">
    <property type="term" value="F:oxidoreductase activity, acting on single donors with incorporation of molecular oxygen, incorporation of two atoms of oxygen"/>
    <property type="evidence" value="ECO:0007669"/>
    <property type="project" value="InterPro"/>
</dbReference>
<dbReference type="GO" id="GO:0005506">
    <property type="term" value="F:iron ion binding"/>
    <property type="evidence" value="ECO:0007669"/>
    <property type="project" value="InterPro"/>
</dbReference>
<name>A0A1B7NSA8_9EURO</name>
<evidence type="ECO:0000256" key="2">
    <source>
        <dbReference type="SAM" id="SignalP"/>
    </source>
</evidence>
<dbReference type="SUPFAM" id="SSF49482">
    <property type="entry name" value="Aromatic compound dioxygenase"/>
    <property type="match status" value="1"/>
</dbReference>
<keyword evidence="4" id="KW-1185">Reference proteome</keyword>
<feature type="chain" id="PRO_5008598178" description="Intradiol ring-cleavage dioxygenases domain-containing protein" evidence="2">
    <location>
        <begin position="20"/>
        <end position="393"/>
    </location>
</feature>
<gene>
    <name evidence="3" type="ORF">ACJ72_06008</name>
</gene>
<organism evidence="3 4">
    <name type="scientific">Emergomyces africanus</name>
    <dbReference type="NCBI Taxonomy" id="1955775"/>
    <lineage>
        <taxon>Eukaryota</taxon>
        <taxon>Fungi</taxon>
        <taxon>Dikarya</taxon>
        <taxon>Ascomycota</taxon>
        <taxon>Pezizomycotina</taxon>
        <taxon>Eurotiomycetes</taxon>
        <taxon>Eurotiomycetidae</taxon>
        <taxon>Onygenales</taxon>
        <taxon>Ajellomycetaceae</taxon>
        <taxon>Emergomyces</taxon>
    </lineage>
</organism>
<protein>
    <recommendedName>
        <fullName evidence="5">Intradiol ring-cleavage dioxygenases domain-containing protein</fullName>
    </recommendedName>
</protein>
<proteinExistence type="predicted"/>
<evidence type="ECO:0000256" key="1">
    <source>
        <dbReference type="SAM" id="MobiDB-lite"/>
    </source>
</evidence>
<dbReference type="CDD" id="cd03457">
    <property type="entry name" value="intradiol_dioxygenase_like"/>
    <property type="match status" value="1"/>
</dbReference>
<dbReference type="PANTHER" id="PTHR34315">
    <property type="match status" value="1"/>
</dbReference>
<dbReference type="AlphaFoldDB" id="A0A1B7NSA8"/>
<feature type="region of interest" description="Disordered" evidence="1">
    <location>
        <begin position="342"/>
        <end position="367"/>
    </location>
</feature>
<dbReference type="Gene3D" id="2.60.130.10">
    <property type="entry name" value="Aromatic compound dioxygenase"/>
    <property type="match status" value="1"/>
</dbReference>